<name>A0A4Q8AKE2_9MICO</name>
<proteinExistence type="predicted"/>
<keyword evidence="2" id="KW-0031">Aminopeptidase</keyword>
<dbReference type="OrthoDB" id="8111537at2"/>
<accession>A0A4Q8AKE2</accession>
<keyword evidence="2" id="KW-0378">Hydrolase</keyword>
<dbReference type="PANTHER" id="PTHR12277:SF79">
    <property type="entry name" value="XAA-PRO DIPEPTIDYL-PEPTIDASE-RELATED"/>
    <property type="match status" value="1"/>
</dbReference>
<protein>
    <submittedName>
        <fullName evidence="2">Serine aminopeptidase S33 family</fullName>
    </submittedName>
</protein>
<dbReference type="Gene3D" id="3.40.50.1820">
    <property type="entry name" value="alpha/beta hydrolase"/>
    <property type="match status" value="1"/>
</dbReference>
<keyword evidence="2" id="KW-0645">Protease</keyword>
<sequence length="391" mass="42426">MARALGIVGVALAGLALTAGGAMAVVVAVFARTVVTPPRVRKDDVAILGTESIIVAGEREPVRAVVLRATADTVLDGRYGLWFSGENGHARVGEILARGEATVTRRLLKRDFGELGTAVAGRWSGWYYLGPWEFDLPFENVTIPTALGPAPAWWVPASGDSSRWVIQVHGRAVRRQECLRAVPVFHEAGMHSLLVSYRNDGEAPESRDGRYGLGDTEWQDVAAAMRFARENGATEIVLMGWSMGGAIVMQAALRAEDRGLISGVVLESPAVDWSDILHFHGNGYGFPAAVNGAVISTIGSPWGRAITGLEQAIDFPRLDIAARAEILELPILLMHSIDDGYVPINGSRALADARPDIVTFEEFTTARHTKLWNYDPERWNGAIRRWLSARA</sequence>
<comment type="caution">
    <text evidence="2">The sequence shown here is derived from an EMBL/GenBank/DDBJ whole genome shotgun (WGS) entry which is preliminary data.</text>
</comment>
<dbReference type="EMBL" id="SHLC01000001">
    <property type="protein sequence ID" value="RZU64982.1"/>
    <property type="molecule type" value="Genomic_DNA"/>
</dbReference>
<dbReference type="InterPro" id="IPR029058">
    <property type="entry name" value="AB_hydrolase_fold"/>
</dbReference>
<evidence type="ECO:0000259" key="1">
    <source>
        <dbReference type="Pfam" id="PF12146"/>
    </source>
</evidence>
<dbReference type="RefSeq" id="WP_130505399.1">
    <property type="nucleotide sequence ID" value="NZ_SHLC01000001.1"/>
</dbReference>
<dbReference type="Proteomes" id="UP000291483">
    <property type="component" value="Unassembled WGS sequence"/>
</dbReference>
<dbReference type="SUPFAM" id="SSF53474">
    <property type="entry name" value="alpha/beta-Hydrolases"/>
    <property type="match status" value="1"/>
</dbReference>
<evidence type="ECO:0000313" key="2">
    <source>
        <dbReference type="EMBL" id="RZU64982.1"/>
    </source>
</evidence>
<evidence type="ECO:0000313" key="3">
    <source>
        <dbReference type="Proteomes" id="UP000291483"/>
    </source>
</evidence>
<keyword evidence="3" id="KW-1185">Reference proteome</keyword>
<dbReference type="Pfam" id="PF12146">
    <property type="entry name" value="Hydrolase_4"/>
    <property type="match status" value="1"/>
</dbReference>
<dbReference type="AlphaFoldDB" id="A0A4Q8AKE2"/>
<feature type="domain" description="Serine aminopeptidase S33" evidence="1">
    <location>
        <begin position="164"/>
        <end position="274"/>
    </location>
</feature>
<gene>
    <name evidence="2" type="ORF">EV379_1296</name>
</gene>
<organism evidence="2 3">
    <name type="scientific">Microterricola gilva</name>
    <dbReference type="NCBI Taxonomy" id="393267"/>
    <lineage>
        <taxon>Bacteria</taxon>
        <taxon>Bacillati</taxon>
        <taxon>Actinomycetota</taxon>
        <taxon>Actinomycetes</taxon>
        <taxon>Micrococcales</taxon>
        <taxon>Microbacteriaceae</taxon>
        <taxon>Microterricola</taxon>
    </lineage>
</organism>
<dbReference type="InterPro" id="IPR022742">
    <property type="entry name" value="Hydrolase_4"/>
</dbReference>
<dbReference type="PANTHER" id="PTHR12277">
    <property type="entry name" value="ALPHA/BETA HYDROLASE DOMAIN-CONTAINING PROTEIN"/>
    <property type="match status" value="1"/>
</dbReference>
<dbReference type="GO" id="GO:0004177">
    <property type="term" value="F:aminopeptidase activity"/>
    <property type="evidence" value="ECO:0007669"/>
    <property type="project" value="UniProtKB-KW"/>
</dbReference>
<reference evidence="2 3" key="1">
    <citation type="submission" date="2019-02" db="EMBL/GenBank/DDBJ databases">
        <title>Sequencing the genomes of 1000 actinobacteria strains.</title>
        <authorList>
            <person name="Klenk H.-P."/>
        </authorList>
    </citation>
    <scope>NUCLEOTIDE SEQUENCE [LARGE SCALE GENOMIC DNA]</scope>
    <source>
        <strain evidence="2 3">DSM 18319</strain>
    </source>
</reference>